<feature type="region of interest" description="Disordered" evidence="7">
    <location>
        <begin position="350"/>
        <end position="370"/>
    </location>
</feature>
<sequence>MGAAQMVVFLLLGTALYSSRATTRFYRSGNATLGVILPVHSQTASGGCGELYTLGLGYIEAISYAIERINNSTDILPGISLGLDVRDYCYNSKLAMQWAYSIVANNDHNELVRQGLSREKFKNLTDPIVAVIGSIESSSTAYVAGLFQVVDMPIVSPFASSEELSSPYYSSFFRTVAPDGEQSKAMADIIEHFKWAYVAAIAHDGSYGQYGVRALEREAYDRKTFCISFVEFFTRSGYKGKIETIVRKIKRASNIKVIVFWSNFDQADVFLEEALKQKLNDRTFLLSEAMATFGMQIMRKYTSVLGGSLAILPHEYRDLEFENHLRNLTPEKTRQMGNPWWEEYWKGEGERNPEVRRYDTTEDDESDFKE</sequence>
<keyword evidence="11" id="KW-1185">Reference proteome</keyword>
<dbReference type="Gene3D" id="3.40.50.2300">
    <property type="match status" value="2"/>
</dbReference>
<dbReference type="PANTHER" id="PTHR24060">
    <property type="entry name" value="METABOTROPIC GLUTAMATE RECEPTOR"/>
    <property type="match status" value="1"/>
</dbReference>
<keyword evidence="3" id="KW-1133">Transmembrane helix</keyword>
<dbReference type="OrthoDB" id="5984008at2759"/>
<keyword evidence="8" id="KW-0732">Signal</keyword>
<dbReference type="KEGG" id="nve:5514641"/>
<dbReference type="GO" id="GO:0005886">
    <property type="term" value="C:plasma membrane"/>
    <property type="evidence" value="ECO:0000318"/>
    <property type="project" value="GO_Central"/>
</dbReference>
<organism evidence="10 11">
    <name type="scientific">Nematostella vectensis</name>
    <name type="common">Starlet sea anemone</name>
    <dbReference type="NCBI Taxonomy" id="45351"/>
    <lineage>
        <taxon>Eukaryota</taxon>
        <taxon>Metazoa</taxon>
        <taxon>Cnidaria</taxon>
        <taxon>Anthozoa</taxon>
        <taxon>Hexacorallia</taxon>
        <taxon>Actiniaria</taxon>
        <taxon>Edwardsiidae</taxon>
        <taxon>Nematostella</taxon>
    </lineage>
</organism>
<dbReference type="GO" id="GO:0007216">
    <property type="term" value="P:G protein-coupled glutamate receptor signaling pathway"/>
    <property type="evidence" value="ECO:0000318"/>
    <property type="project" value="GO_Central"/>
</dbReference>
<evidence type="ECO:0000256" key="2">
    <source>
        <dbReference type="ARBA" id="ARBA00022692"/>
    </source>
</evidence>
<dbReference type="Pfam" id="PF01094">
    <property type="entry name" value="ANF_receptor"/>
    <property type="match status" value="1"/>
</dbReference>
<feature type="compositionally biased region" description="Basic and acidic residues" evidence="7">
    <location>
        <begin position="350"/>
        <end position="360"/>
    </location>
</feature>
<dbReference type="eggNOG" id="KOG1056">
    <property type="taxonomic scope" value="Eukaryota"/>
</dbReference>
<dbReference type="PhylomeDB" id="A7S0L3"/>
<gene>
    <name evidence="10" type="ORF">NEMVEDRAFT_v1g204940</name>
</gene>
<evidence type="ECO:0000256" key="1">
    <source>
        <dbReference type="ARBA" id="ARBA00004141"/>
    </source>
</evidence>
<proteinExistence type="predicted"/>
<dbReference type="AlphaFoldDB" id="A7S0L3"/>
<dbReference type="GO" id="GO:0001640">
    <property type="term" value="F:adenylate cyclase inhibiting G protein-coupled glutamate receptor activity"/>
    <property type="evidence" value="ECO:0000318"/>
    <property type="project" value="GO_Central"/>
</dbReference>
<keyword evidence="5" id="KW-0675">Receptor</keyword>
<dbReference type="InterPro" id="IPR000337">
    <property type="entry name" value="GPCR_3"/>
</dbReference>
<evidence type="ECO:0000313" key="10">
    <source>
        <dbReference type="EMBL" id="EDO42692.1"/>
    </source>
</evidence>
<dbReference type="OMA" id="ANDICID"/>
<protein>
    <recommendedName>
        <fullName evidence="9">Receptor ligand binding region domain-containing protein</fullName>
    </recommendedName>
</protein>
<dbReference type="InterPro" id="IPR028082">
    <property type="entry name" value="Peripla_BP_I"/>
</dbReference>
<dbReference type="FunFam" id="3.40.50.2300:FF:000253">
    <property type="entry name" value="Extracellular calcium-sensing receptor"/>
    <property type="match status" value="1"/>
</dbReference>
<dbReference type="InParanoid" id="A7S0L3"/>
<comment type="subcellular location">
    <subcellularLocation>
        <location evidence="1">Membrane</location>
        <topology evidence="1">Multi-pass membrane protein</topology>
    </subcellularLocation>
</comment>
<dbReference type="STRING" id="45351.A7S0L3"/>
<accession>A7S0L3</accession>
<dbReference type="GO" id="GO:0051966">
    <property type="term" value="P:regulation of synaptic transmission, glutamatergic"/>
    <property type="evidence" value="ECO:0000318"/>
    <property type="project" value="GO_Central"/>
</dbReference>
<evidence type="ECO:0000256" key="5">
    <source>
        <dbReference type="ARBA" id="ARBA00023170"/>
    </source>
</evidence>
<dbReference type="Proteomes" id="UP000001593">
    <property type="component" value="Unassembled WGS sequence"/>
</dbReference>
<evidence type="ECO:0000256" key="3">
    <source>
        <dbReference type="ARBA" id="ARBA00022989"/>
    </source>
</evidence>
<dbReference type="InterPro" id="IPR001828">
    <property type="entry name" value="ANF_lig-bd_rcpt"/>
</dbReference>
<evidence type="ECO:0000256" key="6">
    <source>
        <dbReference type="ARBA" id="ARBA00023180"/>
    </source>
</evidence>
<evidence type="ECO:0000256" key="8">
    <source>
        <dbReference type="SAM" id="SignalP"/>
    </source>
</evidence>
<feature type="chain" id="PRO_5002714653" description="Receptor ligand binding region domain-containing protein" evidence="8">
    <location>
        <begin position="22"/>
        <end position="370"/>
    </location>
</feature>
<dbReference type="HOGENOM" id="CLU_005389_2_1_1"/>
<feature type="signal peptide" evidence="8">
    <location>
        <begin position="1"/>
        <end position="21"/>
    </location>
</feature>
<evidence type="ECO:0000256" key="4">
    <source>
        <dbReference type="ARBA" id="ARBA00023136"/>
    </source>
</evidence>
<keyword evidence="6" id="KW-0325">Glycoprotein</keyword>
<keyword evidence="4" id="KW-0472">Membrane</keyword>
<dbReference type="CDD" id="cd06350">
    <property type="entry name" value="PBP1_GPCR_family_C-like"/>
    <property type="match status" value="1"/>
</dbReference>
<keyword evidence="2" id="KW-0812">Transmembrane</keyword>
<feature type="non-terminal residue" evidence="10">
    <location>
        <position position="370"/>
    </location>
</feature>
<dbReference type="SUPFAM" id="SSF53822">
    <property type="entry name" value="Periplasmic binding protein-like I"/>
    <property type="match status" value="1"/>
</dbReference>
<dbReference type="PRINTS" id="PR00248">
    <property type="entry name" value="GPCRMGR"/>
</dbReference>
<name>A7S0L3_NEMVE</name>
<evidence type="ECO:0000259" key="9">
    <source>
        <dbReference type="Pfam" id="PF01094"/>
    </source>
</evidence>
<reference evidence="10 11" key="1">
    <citation type="journal article" date="2007" name="Science">
        <title>Sea anemone genome reveals ancestral eumetazoan gene repertoire and genomic organization.</title>
        <authorList>
            <person name="Putnam N.H."/>
            <person name="Srivastava M."/>
            <person name="Hellsten U."/>
            <person name="Dirks B."/>
            <person name="Chapman J."/>
            <person name="Salamov A."/>
            <person name="Terry A."/>
            <person name="Shapiro H."/>
            <person name="Lindquist E."/>
            <person name="Kapitonov V.V."/>
            <person name="Jurka J."/>
            <person name="Genikhovich G."/>
            <person name="Grigoriev I.V."/>
            <person name="Lucas S.M."/>
            <person name="Steele R.E."/>
            <person name="Finnerty J.R."/>
            <person name="Technau U."/>
            <person name="Martindale M.Q."/>
            <person name="Rokhsar D.S."/>
        </authorList>
    </citation>
    <scope>NUCLEOTIDE SEQUENCE [LARGE SCALE GENOMIC DNA]</scope>
    <source>
        <strain evidence="11">CH2 X CH6</strain>
    </source>
</reference>
<evidence type="ECO:0000313" key="11">
    <source>
        <dbReference type="Proteomes" id="UP000001593"/>
    </source>
</evidence>
<dbReference type="EMBL" id="DS469561">
    <property type="protein sequence ID" value="EDO42692.1"/>
    <property type="molecule type" value="Genomic_DNA"/>
</dbReference>
<dbReference type="InterPro" id="IPR050726">
    <property type="entry name" value="mGluR"/>
</dbReference>
<feature type="domain" description="Receptor ligand binding region" evidence="9">
    <location>
        <begin position="60"/>
        <end position="333"/>
    </location>
</feature>
<evidence type="ECO:0000256" key="7">
    <source>
        <dbReference type="SAM" id="MobiDB-lite"/>
    </source>
</evidence>
<feature type="compositionally biased region" description="Acidic residues" evidence="7">
    <location>
        <begin position="361"/>
        <end position="370"/>
    </location>
</feature>